<accession>A0A0V8E1A3</accession>
<name>A0A0V8E1A3_LACLL</name>
<keyword evidence="1" id="KW-0732">Signal</keyword>
<evidence type="ECO:0008006" key="4">
    <source>
        <dbReference type="Google" id="ProtNLM"/>
    </source>
</evidence>
<gene>
    <name evidence="2" type="ORF">M20_2022</name>
</gene>
<dbReference type="EMBL" id="LKLU01000105">
    <property type="protein sequence ID" value="KSU19590.1"/>
    <property type="molecule type" value="Genomic_DNA"/>
</dbReference>
<dbReference type="PATRIC" id="fig|1360.114.peg.2709"/>
<sequence length="239" mass="25503">MKKITLLTASALALGSIGLTTGAQLVHADDTTPQTSVTASGPQVKDPGITILDKGEFVNPIMIDTYDYALNSMGFSTGKVVMEYDSKSLFTIALGETKHFNLLLPSEFNLISGKDGGADLKNAITASYLLPGDTDYTDFTPEDITTSYEGQIDFKLSATKFVNIGQTTKIKVQIDYGKILDALGQGSSFDYKRIIPDSKAGGYTFKGMLTDDDWINIWPEGGATGLTDKGVAANSGTKP</sequence>
<feature type="signal peptide" evidence="1">
    <location>
        <begin position="1"/>
        <end position="28"/>
    </location>
</feature>
<proteinExistence type="predicted"/>
<comment type="caution">
    <text evidence="2">The sequence shown here is derived from an EMBL/GenBank/DDBJ whole genome shotgun (WGS) entry which is preliminary data.</text>
</comment>
<protein>
    <recommendedName>
        <fullName evidence="4">Secreted protein</fullName>
    </recommendedName>
</protein>
<reference evidence="3" key="1">
    <citation type="submission" date="2015-10" db="EMBL/GenBank/DDBJ databases">
        <title>Draft Genome Sequences of 11 Lactococcus lactis subspecies cremoris strains.</title>
        <authorList>
            <person name="Wels M."/>
            <person name="Backus L."/>
            <person name="Boekhorst J."/>
            <person name="Dijkstra A."/>
            <person name="Beerthuizen M."/>
            <person name="Kelly W."/>
            <person name="Siezen R."/>
            <person name="Bachmann H."/>
            <person name="Van Hijum S."/>
        </authorList>
    </citation>
    <scope>NUCLEOTIDE SEQUENCE [LARGE SCALE GENOMIC DNA]</scope>
    <source>
        <strain evidence="3">M20</strain>
    </source>
</reference>
<dbReference type="RefSeq" id="WP_058212043.1">
    <property type="nucleotide sequence ID" value="NZ_LKLU01000105.1"/>
</dbReference>
<evidence type="ECO:0000313" key="2">
    <source>
        <dbReference type="EMBL" id="KSU19590.1"/>
    </source>
</evidence>
<dbReference type="AlphaFoldDB" id="A0A0V8E1A3"/>
<organism evidence="2 3">
    <name type="scientific">Lactococcus lactis subsp. lactis</name>
    <name type="common">Streptococcus lactis</name>
    <dbReference type="NCBI Taxonomy" id="1360"/>
    <lineage>
        <taxon>Bacteria</taxon>
        <taxon>Bacillati</taxon>
        <taxon>Bacillota</taxon>
        <taxon>Bacilli</taxon>
        <taxon>Lactobacillales</taxon>
        <taxon>Streptococcaceae</taxon>
        <taxon>Lactococcus</taxon>
    </lineage>
</organism>
<feature type="chain" id="PRO_5006891557" description="Secreted protein" evidence="1">
    <location>
        <begin position="29"/>
        <end position="239"/>
    </location>
</feature>
<evidence type="ECO:0000313" key="3">
    <source>
        <dbReference type="Proteomes" id="UP000053719"/>
    </source>
</evidence>
<evidence type="ECO:0000256" key="1">
    <source>
        <dbReference type="SAM" id="SignalP"/>
    </source>
</evidence>
<dbReference type="Proteomes" id="UP000053719">
    <property type="component" value="Unassembled WGS sequence"/>
</dbReference>